<sequence length="380" mass="44024">MNGWLLLLFTVILAAIIGFITNVIAVSMLFRPRKPIYVGAWKLPLTPGLIPKRHEEIAQHLGRIVMEHLLTVEGVQGRLTEQRFQNEVKEWVKEGVKKWMGREERSVQDIIGEYGPWSSPDRKVKERVAADVARRVDAYWEQMQNETLEQMLPADVVRKGSDMIPSVSHWIIQRLSVYLHSREGKEQIQSIVQTFVRSRGSLVQFLDSFVRTDKVVERVYPEVIDVLTSREIEQWLEKKLHEEYQKALRKDGTDIFSEETIARYRQEVIRLLSDQVPVDRIFHTPVKEWAETFNVNLVDELVDTAVHQSGRFLETRIADILPSLRLDHIVTEQVRAFPLDRLEAIVVQISNRELRMIKYLGGLLGGVIGIVQGIMILLFF</sequence>
<organism evidence="7 8">
    <name type="scientific">Natribacillus halophilus</name>
    <dbReference type="NCBI Taxonomy" id="549003"/>
    <lineage>
        <taxon>Bacteria</taxon>
        <taxon>Bacillati</taxon>
        <taxon>Bacillota</taxon>
        <taxon>Bacilli</taxon>
        <taxon>Bacillales</taxon>
        <taxon>Bacillaceae</taxon>
        <taxon>Natribacillus</taxon>
    </lineage>
</organism>
<dbReference type="GO" id="GO:0012505">
    <property type="term" value="C:endomembrane system"/>
    <property type="evidence" value="ECO:0007669"/>
    <property type="project" value="UniProtKB-SubCell"/>
</dbReference>
<dbReference type="OrthoDB" id="9787430at2"/>
<dbReference type="RefSeq" id="WP_090398278.1">
    <property type="nucleotide sequence ID" value="NZ_FNEN01000007.1"/>
</dbReference>
<proteinExistence type="inferred from homology"/>
<feature type="transmembrane region" description="Helical" evidence="6">
    <location>
        <begin position="359"/>
        <end position="379"/>
    </location>
</feature>
<accession>A0A1G8NV74</accession>
<dbReference type="InterPro" id="IPR007383">
    <property type="entry name" value="DUF445"/>
</dbReference>
<dbReference type="AlphaFoldDB" id="A0A1G8NV74"/>
<evidence type="ECO:0000256" key="6">
    <source>
        <dbReference type="SAM" id="Phobius"/>
    </source>
</evidence>
<keyword evidence="4 6" id="KW-1133">Transmembrane helix</keyword>
<dbReference type="PANTHER" id="PTHR35791:SF1">
    <property type="entry name" value="UPF0754 MEMBRANE PROTEIN YHEB"/>
    <property type="match status" value="1"/>
</dbReference>
<keyword evidence="3 6" id="KW-0812">Transmembrane</keyword>
<dbReference type="Proteomes" id="UP000198853">
    <property type="component" value="Unassembled WGS sequence"/>
</dbReference>
<evidence type="ECO:0000313" key="8">
    <source>
        <dbReference type="Proteomes" id="UP000198853"/>
    </source>
</evidence>
<comment type="subcellular location">
    <subcellularLocation>
        <location evidence="1">Endomembrane system</location>
    </subcellularLocation>
</comment>
<reference evidence="7 8" key="1">
    <citation type="submission" date="2016-10" db="EMBL/GenBank/DDBJ databases">
        <authorList>
            <person name="de Groot N.N."/>
        </authorList>
    </citation>
    <scope>NUCLEOTIDE SEQUENCE [LARGE SCALE GENOMIC DNA]</scope>
    <source>
        <strain evidence="7 8">DSM 21771</strain>
    </source>
</reference>
<dbReference type="Pfam" id="PF04286">
    <property type="entry name" value="DUF445"/>
    <property type="match status" value="1"/>
</dbReference>
<keyword evidence="5 6" id="KW-0472">Membrane</keyword>
<evidence type="ECO:0000256" key="1">
    <source>
        <dbReference type="ARBA" id="ARBA00004308"/>
    </source>
</evidence>
<evidence type="ECO:0000256" key="3">
    <source>
        <dbReference type="ARBA" id="ARBA00022692"/>
    </source>
</evidence>
<keyword evidence="8" id="KW-1185">Reference proteome</keyword>
<comment type="similarity">
    <text evidence="2">Belongs to the UPF0754 family.</text>
</comment>
<dbReference type="PANTHER" id="PTHR35791">
    <property type="entry name" value="UPF0754 MEMBRANE PROTEIN YHEB"/>
    <property type="match status" value="1"/>
</dbReference>
<evidence type="ECO:0000256" key="5">
    <source>
        <dbReference type="ARBA" id="ARBA00023136"/>
    </source>
</evidence>
<dbReference type="EMBL" id="FNEN01000007">
    <property type="protein sequence ID" value="SDI84107.1"/>
    <property type="molecule type" value="Genomic_DNA"/>
</dbReference>
<protein>
    <submittedName>
        <fullName evidence="7">Uncharacterized membrane protein YheB, UPF0754 family</fullName>
    </submittedName>
</protein>
<gene>
    <name evidence="7" type="ORF">SAMN04488123_10752</name>
</gene>
<feature type="transmembrane region" description="Helical" evidence="6">
    <location>
        <begin position="6"/>
        <end position="30"/>
    </location>
</feature>
<evidence type="ECO:0000256" key="2">
    <source>
        <dbReference type="ARBA" id="ARBA00008053"/>
    </source>
</evidence>
<evidence type="ECO:0000256" key="4">
    <source>
        <dbReference type="ARBA" id="ARBA00022989"/>
    </source>
</evidence>
<name>A0A1G8NV74_9BACI</name>
<evidence type="ECO:0000313" key="7">
    <source>
        <dbReference type="EMBL" id="SDI84107.1"/>
    </source>
</evidence>